<reference evidence="4" key="2">
    <citation type="submission" date="2017-06" db="EMBL/GenBank/DDBJ databases">
        <title>WGS assembly of Brachypodium distachyon.</title>
        <authorList>
            <consortium name="The International Brachypodium Initiative"/>
            <person name="Lucas S."/>
            <person name="Harmon-Smith M."/>
            <person name="Lail K."/>
            <person name="Tice H."/>
            <person name="Grimwood J."/>
            <person name="Bruce D."/>
            <person name="Barry K."/>
            <person name="Shu S."/>
            <person name="Lindquist E."/>
            <person name="Wang M."/>
            <person name="Pitluck S."/>
            <person name="Vogel J.P."/>
            <person name="Garvin D.F."/>
            <person name="Mockler T.C."/>
            <person name="Schmutz J."/>
            <person name="Rokhsar D."/>
            <person name="Bevan M.W."/>
        </authorList>
    </citation>
    <scope>NUCLEOTIDE SEQUENCE</scope>
    <source>
        <strain evidence="4">Bd21</strain>
    </source>
</reference>
<evidence type="ECO:0000313" key="6">
    <source>
        <dbReference type="Proteomes" id="UP000008810"/>
    </source>
</evidence>
<evidence type="ECO:0000256" key="1">
    <source>
        <dbReference type="ARBA" id="ARBA00022723"/>
    </source>
</evidence>
<evidence type="ECO:0000256" key="3">
    <source>
        <dbReference type="SAM" id="MobiDB-lite"/>
    </source>
</evidence>
<proteinExistence type="predicted"/>
<dbReference type="SUPFAM" id="SSF51197">
    <property type="entry name" value="Clavaminate synthase-like"/>
    <property type="match status" value="1"/>
</dbReference>
<dbReference type="Proteomes" id="UP000008810">
    <property type="component" value="Chromosome 1"/>
</dbReference>
<evidence type="ECO:0000256" key="2">
    <source>
        <dbReference type="ARBA" id="ARBA00023004"/>
    </source>
</evidence>
<keyword evidence="6" id="KW-1185">Reference proteome</keyword>
<organism evidence="4">
    <name type="scientific">Brachypodium distachyon</name>
    <name type="common">Purple false brome</name>
    <name type="synonym">Trachynia distachya</name>
    <dbReference type="NCBI Taxonomy" id="15368"/>
    <lineage>
        <taxon>Eukaryota</taxon>
        <taxon>Viridiplantae</taxon>
        <taxon>Streptophyta</taxon>
        <taxon>Embryophyta</taxon>
        <taxon>Tracheophyta</taxon>
        <taxon>Spermatophyta</taxon>
        <taxon>Magnoliopsida</taxon>
        <taxon>Liliopsida</taxon>
        <taxon>Poales</taxon>
        <taxon>Poaceae</taxon>
        <taxon>BOP clade</taxon>
        <taxon>Pooideae</taxon>
        <taxon>Stipodae</taxon>
        <taxon>Brachypodieae</taxon>
        <taxon>Brachypodium</taxon>
    </lineage>
</organism>
<dbReference type="EMBL" id="CM000880">
    <property type="protein sequence ID" value="KQK19350.1"/>
    <property type="molecule type" value="Genomic_DNA"/>
</dbReference>
<dbReference type="InterPro" id="IPR050295">
    <property type="entry name" value="Plant_2OG-oxidoreductases"/>
</dbReference>
<protein>
    <recommendedName>
        <fullName evidence="7">Isopenicillin N synthase-like Fe(2+) 2OG dioxygenase domain-containing protein</fullName>
    </recommendedName>
</protein>
<dbReference type="GO" id="GO:0046872">
    <property type="term" value="F:metal ion binding"/>
    <property type="evidence" value="ECO:0007669"/>
    <property type="project" value="UniProtKB-KW"/>
</dbReference>
<evidence type="ECO:0000313" key="4">
    <source>
        <dbReference type="EMBL" id="KQK19350.1"/>
    </source>
</evidence>
<keyword evidence="1" id="KW-0479">Metal-binding</keyword>
<name>A0A0Q3NP53_BRADI</name>
<sequence>MQRKPPSCARHCRDGDSSKGYGNDQVRTEDQRLYWSNRLYLIVEPEDDRNLTHWPTHRKCFRDDLHELTLKSKRIRHNILRAIAKLLELDKDCLVNQFNNKAPTYARFNFEPPCPRPDLVLGIKPHSDVQFFSWTKMSQDYKFLEMEPGTMSQLCLITPC</sequence>
<dbReference type="PANTHER" id="PTHR47991">
    <property type="entry name" value="OXOGLUTARATE/IRON-DEPENDENT DIOXYGENASE"/>
    <property type="match status" value="1"/>
</dbReference>
<dbReference type="AlphaFoldDB" id="A0A0Q3NP53"/>
<dbReference type="Gramene" id="KQK19350">
    <property type="protein sequence ID" value="KQK19350"/>
    <property type="gene ID" value="BRADI_1g47810v3"/>
</dbReference>
<dbReference type="OrthoDB" id="288590at2759"/>
<dbReference type="EnsemblPlants" id="KQK19350">
    <property type="protein sequence ID" value="KQK19350"/>
    <property type="gene ID" value="BRADI_1g47810v3"/>
</dbReference>
<gene>
    <name evidence="4" type="ORF">BRADI_1g47810v3</name>
</gene>
<keyword evidence="2" id="KW-0408">Iron</keyword>
<dbReference type="InterPro" id="IPR027443">
    <property type="entry name" value="IPNS-like_sf"/>
</dbReference>
<reference evidence="4 5" key="1">
    <citation type="journal article" date="2010" name="Nature">
        <title>Genome sequencing and analysis of the model grass Brachypodium distachyon.</title>
        <authorList>
            <consortium name="International Brachypodium Initiative"/>
        </authorList>
    </citation>
    <scope>NUCLEOTIDE SEQUENCE [LARGE SCALE GENOMIC DNA]</scope>
    <source>
        <strain evidence="4 5">Bd21</strain>
    </source>
</reference>
<reference evidence="5" key="3">
    <citation type="submission" date="2018-08" db="UniProtKB">
        <authorList>
            <consortium name="EnsemblPlants"/>
        </authorList>
    </citation>
    <scope>IDENTIFICATION</scope>
    <source>
        <strain evidence="5">cv. Bd21</strain>
    </source>
</reference>
<accession>A0A0Q3NP53</accession>
<dbReference type="STRING" id="15368.A0A0Q3NP53"/>
<feature type="region of interest" description="Disordered" evidence="3">
    <location>
        <begin position="1"/>
        <end position="24"/>
    </location>
</feature>
<dbReference type="InParanoid" id="A0A0Q3NP53"/>
<dbReference type="Gene3D" id="2.60.120.330">
    <property type="entry name" value="B-lactam Antibiotic, Isopenicillin N Synthase, Chain"/>
    <property type="match status" value="1"/>
</dbReference>
<evidence type="ECO:0008006" key="7">
    <source>
        <dbReference type="Google" id="ProtNLM"/>
    </source>
</evidence>
<evidence type="ECO:0000313" key="5">
    <source>
        <dbReference type="EnsemblPlants" id="KQK19350"/>
    </source>
</evidence>